<dbReference type="PANTHER" id="PTHR47447">
    <property type="entry name" value="OS03G0856100 PROTEIN"/>
    <property type="match status" value="1"/>
</dbReference>
<dbReference type="Pfam" id="PF13041">
    <property type="entry name" value="PPR_2"/>
    <property type="match status" value="1"/>
</dbReference>
<dbReference type="Gene3D" id="1.25.40.10">
    <property type="entry name" value="Tetratricopeptide repeat domain"/>
    <property type="match status" value="1"/>
</dbReference>
<protein>
    <recommendedName>
        <fullName evidence="6">Pentatricopeptide repeat-containing protein</fullName>
    </recommendedName>
</protein>
<evidence type="ECO:0000256" key="3">
    <source>
        <dbReference type="PROSITE-ProRule" id="PRU00708"/>
    </source>
</evidence>
<feature type="repeat" description="PPR" evidence="3">
    <location>
        <begin position="13"/>
        <end position="47"/>
    </location>
</feature>
<dbReference type="AlphaFoldDB" id="A0AAQ3SBH5"/>
<dbReference type="EMBL" id="CP144700">
    <property type="protein sequence ID" value="WVZ24617.1"/>
    <property type="molecule type" value="Genomic_DNA"/>
</dbReference>
<feature type="repeat" description="PPR" evidence="3">
    <location>
        <begin position="48"/>
        <end position="82"/>
    </location>
</feature>
<organism evidence="4 5">
    <name type="scientific">Vigna mungo</name>
    <name type="common">Black gram</name>
    <name type="synonym">Phaseolus mungo</name>
    <dbReference type="NCBI Taxonomy" id="3915"/>
    <lineage>
        <taxon>Eukaryota</taxon>
        <taxon>Viridiplantae</taxon>
        <taxon>Streptophyta</taxon>
        <taxon>Embryophyta</taxon>
        <taxon>Tracheophyta</taxon>
        <taxon>Spermatophyta</taxon>
        <taxon>Magnoliopsida</taxon>
        <taxon>eudicotyledons</taxon>
        <taxon>Gunneridae</taxon>
        <taxon>Pentapetalae</taxon>
        <taxon>rosids</taxon>
        <taxon>fabids</taxon>
        <taxon>Fabales</taxon>
        <taxon>Fabaceae</taxon>
        <taxon>Papilionoideae</taxon>
        <taxon>50 kb inversion clade</taxon>
        <taxon>NPAAA clade</taxon>
        <taxon>indigoferoid/millettioid clade</taxon>
        <taxon>Phaseoleae</taxon>
        <taxon>Vigna</taxon>
    </lineage>
</organism>
<dbReference type="PROSITE" id="PS51375">
    <property type="entry name" value="PPR"/>
    <property type="match status" value="2"/>
</dbReference>
<dbReference type="Proteomes" id="UP001374535">
    <property type="component" value="Chromosome 1"/>
</dbReference>
<sequence>MWKDMLEKGVIPNSFTYTVSISSLVKEGLYEDAFKTFDEMRSNGVVPEEVTYNLLINLSAKSGNRDEVQRLYEDMIFRGIIPKFMENLAYMRMLTKHLKRQISVVNSPVRKHIWQWLKSILLQEM</sequence>
<dbReference type="PANTHER" id="PTHR47447:SF24">
    <property type="entry name" value="PENTATRICOPEPTIDE REPEAT-CONTAINING PROTEIN"/>
    <property type="match status" value="1"/>
</dbReference>
<proteinExistence type="inferred from homology"/>
<evidence type="ECO:0000313" key="5">
    <source>
        <dbReference type="Proteomes" id="UP001374535"/>
    </source>
</evidence>
<accession>A0AAQ3SBH5</accession>
<evidence type="ECO:0000313" key="4">
    <source>
        <dbReference type="EMBL" id="WVZ24617.1"/>
    </source>
</evidence>
<dbReference type="InterPro" id="IPR011990">
    <property type="entry name" value="TPR-like_helical_dom_sf"/>
</dbReference>
<evidence type="ECO:0008006" key="6">
    <source>
        <dbReference type="Google" id="ProtNLM"/>
    </source>
</evidence>
<dbReference type="NCBIfam" id="TIGR00756">
    <property type="entry name" value="PPR"/>
    <property type="match status" value="2"/>
</dbReference>
<name>A0AAQ3SBH5_VIGMU</name>
<evidence type="ECO:0000256" key="1">
    <source>
        <dbReference type="ARBA" id="ARBA00007626"/>
    </source>
</evidence>
<evidence type="ECO:0000256" key="2">
    <source>
        <dbReference type="ARBA" id="ARBA00022737"/>
    </source>
</evidence>
<reference evidence="4 5" key="1">
    <citation type="journal article" date="2023" name="Life. Sci Alliance">
        <title>Evolutionary insights into 3D genome organization and epigenetic landscape of Vigna mungo.</title>
        <authorList>
            <person name="Junaid A."/>
            <person name="Singh B."/>
            <person name="Bhatia S."/>
        </authorList>
    </citation>
    <scope>NUCLEOTIDE SEQUENCE [LARGE SCALE GENOMIC DNA]</scope>
    <source>
        <strain evidence="4">Urdbean</strain>
    </source>
</reference>
<keyword evidence="2" id="KW-0677">Repeat</keyword>
<comment type="similarity">
    <text evidence="1">Belongs to the PPR family. P subfamily.</text>
</comment>
<dbReference type="InterPro" id="IPR002885">
    <property type="entry name" value="PPR_rpt"/>
</dbReference>
<keyword evidence="5" id="KW-1185">Reference proteome</keyword>
<gene>
    <name evidence="4" type="ORF">V8G54_003161</name>
</gene>